<keyword evidence="1" id="KW-0472">Membrane</keyword>
<reference evidence="2 3" key="1">
    <citation type="journal article" date="2021" name="Nat. Commun.">
        <title>Genetic determinants of endophytism in the Arabidopsis root mycobiome.</title>
        <authorList>
            <person name="Mesny F."/>
            <person name="Miyauchi S."/>
            <person name="Thiergart T."/>
            <person name="Pickel B."/>
            <person name="Atanasova L."/>
            <person name="Karlsson M."/>
            <person name="Huettel B."/>
            <person name="Barry K.W."/>
            <person name="Haridas S."/>
            <person name="Chen C."/>
            <person name="Bauer D."/>
            <person name="Andreopoulos W."/>
            <person name="Pangilinan J."/>
            <person name="LaButti K."/>
            <person name="Riley R."/>
            <person name="Lipzen A."/>
            <person name="Clum A."/>
            <person name="Drula E."/>
            <person name="Henrissat B."/>
            <person name="Kohler A."/>
            <person name="Grigoriev I.V."/>
            <person name="Martin F.M."/>
            <person name="Hacquard S."/>
        </authorList>
    </citation>
    <scope>NUCLEOTIDE SEQUENCE [LARGE SCALE GENOMIC DNA]</scope>
    <source>
        <strain evidence="2 3">MPI-SDFR-AT-0080</strain>
    </source>
</reference>
<evidence type="ECO:0000256" key="1">
    <source>
        <dbReference type="SAM" id="Phobius"/>
    </source>
</evidence>
<feature type="transmembrane region" description="Helical" evidence="1">
    <location>
        <begin position="156"/>
        <end position="181"/>
    </location>
</feature>
<name>A0ABQ8FUM1_9PEZI</name>
<accession>A0ABQ8FUM1</accession>
<proteinExistence type="predicted"/>
<keyword evidence="3" id="KW-1185">Reference proteome</keyword>
<evidence type="ECO:0000313" key="3">
    <source>
        <dbReference type="Proteomes" id="UP000774617"/>
    </source>
</evidence>
<dbReference type="Proteomes" id="UP000774617">
    <property type="component" value="Unassembled WGS sequence"/>
</dbReference>
<comment type="caution">
    <text evidence="2">The sequence shown here is derived from an EMBL/GenBank/DDBJ whole genome shotgun (WGS) entry which is preliminary data.</text>
</comment>
<gene>
    <name evidence="2" type="ORF">B0J12DRAFT_684284</name>
</gene>
<dbReference type="EMBL" id="JAGTJR010000051">
    <property type="protein sequence ID" value="KAH7028264.1"/>
    <property type="molecule type" value="Genomic_DNA"/>
</dbReference>
<evidence type="ECO:0000313" key="2">
    <source>
        <dbReference type="EMBL" id="KAH7028264.1"/>
    </source>
</evidence>
<protein>
    <submittedName>
        <fullName evidence="2">Uncharacterized protein</fullName>
    </submittedName>
</protein>
<keyword evidence="1" id="KW-1133">Transmembrane helix</keyword>
<organism evidence="2 3">
    <name type="scientific">Macrophomina phaseolina</name>
    <dbReference type="NCBI Taxonomy" id="35725"/>
    <lineage>
        <taxon>Eukaryota</taxon>
        <taxon>Fungi</taxon>
        <taxon>Dikarya</taxon>
        <taxon>Ascomycota</taxon>
        <taxon>Pezizomycotina</taxon>
        <taxon>Dothideomycetes</taxon>
        <taxon>Dothideomycetes incertae sedis</taxon>
        <taxon>Botryosphaeriales</taxon>
        <taxon>Botryosphaeriaceae</taxon>
        <taxon>Macrophomina</taxon>
    </lineage>
</organism>
<sequence>MGQIWRSFRLPFFSPLLCGGNPCFVTSIIGSWAVLSPGVPIGWFPAYRLFAKARYPCGLRLPSIFEHSVGSVPVVVRRSLRCSIRSGSSFAGSEPCYSVSVPCRRAMIRRSISWLGLMCIMYVHAFASFCQAPQVAVEIAGWLPGVLRMTKHKDLLGWFFVSKGLAWLFLPALTLSFFFLYT</sequence>
<keyword evidence="1" id="KW-0812">Transmembrane</keyword>
<feature type="transmembrane region" description="Helical" evidence="1">
    <location>
        <begin position="114"/>
        <end position="136"/>
    </location>
</feature>